<feature type="non-terminal residue" evidence="1">
    <location>
        <position position="172"/>
    </location>
</feature>
<reference evidence="2" key="1">
    <citation type="journal article" date="2018" name="BMC Genomics">
        <title>Genomic insights into host adaptation between the wheat stripe rust pathogen (Puccinia striiformis f. sp. tritici) and the barley stripe rust pathogen (Puccinia striiformis f. sp. hordei).</title>
        <authorList>
            <person name="Xia C."/>
            <person name="Wang M."/>
            <person name="Yin C."/>
            <person name="Cornejo O.E."/>
            <person name="Hulbert S.H."/>
            <person name="Chen X."/>
        </authorList>
    </citation>
    <scope>NUCLEOTIDE SEQUENCE [LARGE SCALE GENOMIC DNA]</scope>
    <source>
        <strain evidence="2">93-210</strain>
    </source>
</reference>
<name>A0ACC0E4B4_9BASI</name>
<reference evidence="1 2" key="3">
    <citation type="journal article" date="2022" name="Microbiol. Spectr.">
        <title>Folding features and dynamics of 3D genome architecture in plant fungal pathogens.</title>
        <authorList>
            <person name="Xia C."/>
        </authorList>
    </citation>
    <scope>NUCLEOTIDE SEQUENCE [LARGE SCALE GENOMIC DNA]</scope>
    <source>
        <strain evidence="1 2">93-210</strain>
    </source>
</reference>
<protein>
    <submittedName>
        <fullName evidence="1">Uncharacterized protein</fullName>
    </submittedName>
</protein>
<keyword evidence="2" id="KW-1185">Reference proteome</keyword>
<dbReference type="Proteomes" id="UP001060170">
    <property type="component" value="Chromosome 10"/>
</dbReference>
<comment type="caution">
    <text evidence="1">The sequence shown here is derived from an EMBL/GenBank/DDBJ whole genome shotgun (WGS) entry which is preliminary data.</text>
</comment>
<dbReference type="EMBL" id="CM045874">
    <property type="protein sequence ID" value="KAI7944684.1"/>
    <property type="molecule type" value="Genomic_DNA"/>
</dbReference>
<evidence type="ECO:0000313" key="1">
    <source>
        <dbReference type="EMBL" id="KAI7944684.1"/>
    </source>
</evidence>
<sequence length="172" mass="19158">AQTFIFQLETVLAQSSLACFRDVDYQFARLFNHITIGLLVGLNFFQVSDGVASSQYQIFSIFIAGVLPILVITLFPVVYIIAQVKPFFIIARMIFLREAPSKTYIEQVFALAQFFGQVIWMVKMFAVTLGQAIAALSPSIFIASQINSPTSVMMNLFCGVIVPHAQMPKFGE</sequence>
<accession>A0ACC0E4B4</accession>
<evidence type="ECO:0000313" key="2">
    <source>
        <dbReference type="Proteomes" id="UP001060170"/>
    </source>
</evidence>
<gene>
    <name evidence="1" type="ORF">MJO28_010379</name>
</gene>
<proteinExistence type="predicted"/>
<reference evidence="2" key="2">
    <citation type="journal article" date="2018" name="Mol. Plant Microbe Interact.">
        <title>Genome sequence resources for the wheat stripe rust pathogen (Puccinia striiformis f. sp. tritici) and the barley stripe rust pathogen (Puccinia striiformis f. sp. hordei).</title>
        <authorList>
            <person name="Xia C."/>
            <person name="Wang M."/>
            <person name="Yin C."/>
            <person name="Cornejo O.E."/>
            <person name="Hulbert S.H."/>
            <person name="Chen X."/>
        </authorList>
    </citation>
    <scope>NUCLEOTIDE SEQUENCE [LARGE SCALE GENOMIC DNA]</scope>
    <source>
        <strain evidence="2">93-210</strain>
    </source>
</reference>
<organism evidence="1 2">
    <name type="scientific">Puccinia striiformis f. sp. tritici</name>
    <dbReference type="NCBI Taxonomy" id="168172"/>
    <lineage>
        <taxon>Eukaryota</taxon>
        <taxon>Fungi</taxon>
        <taxon>Dikarya</taxon>
        <taxon>Basidiomycota</taxon>
        <taxon>Pucciniomycotina</taxon>
        <taxon>Pucciniomycetes</taxon>
        <taxon>Pucciniales</taxon>
        <taxon>Pucciniaceae</taxon>
        <taxon>Puccinia</taxon>
    </lineage>
</organism>
<feature type="non-terminal residue" evidence="1">
    <location>
        <position position="1"/>
    </location>
</feature>